<accession>A0A328NNW9</accession>
<keyword evidence="1" id="KW-0812">Transmembrane</keyword>
<gene>
    <name evidence="2" type="ORF">PSN13_04044</name>
</gene>
<dbReference type="EMBL" id="PYAG01000020">
    <property type="protein sequence ID" value="RAO31480.1"/>
    <property type="molecule type" value="Genomic_DNA"/>
</dbReference>
<evidence type="ECO:0000313" key="3">
    <source>
        <dbReference type="Proteomes" id="UP000249419"/>
    </source>
</evidence>
<reference evidence="2 3" key="1">
    <citation type="submission" date="2018-03" db="EMBL/GenBank/DDBJ databases">
        <title>Defining the species Micromonospora saelicesensis and Micromonospora noduli under the framework of genomics.</title>
        <authorList>
            <person name="Riesco R."/>
            <person name="Trujillo M.E."/>
        </authorList>
    </citation>
    <scope>NUCLEOTIDE SEQUENCE [LARGE SCALE GENOMIC DNA]</scope>
    <source>
        <strain evidence="2 3">PSN13</strain>
    </source>
</reference>
<proteinExistence type="predicted"/>
<dbReference type="RefSeq" id="WP_112677064.1">
    <property type="nucleotide sequence ID" value="NZ_CP192017.1"/>
</dbReference>
<dbReference type="Proteomes" id="UP000249419">
    <property type="component" value="Unassembled WGS sequence"/>
</dbReference>
<name>A0A328NNW9_9ACTN</name>
<keyword evidence="1" id="KW-0472">Membrane</keyword>
<evidence type="ECO:0000256" key="1">
    <source>
        <dbReference type="SAM" id="Phobius"/>
    </source>
</evidence>
<feature type="transmembrane region" description="Helical" evidence="1">
    <location>
        <begin position="56"/>
        <end position="76"/>
    </location>
</feature>
<organism evidence="2 3">
    <name type="scientific">Micromonospora saelicesensis</name>
    <dbReference type="NCBI Taxonomy" id="285676"/>
    <lineage>
        <taxon>Bacteria</taxon>
        <taxon>Bacillati</taxon>
        <taxon>Actinomycetota</taxon>
        <taxon>Actinomycetes</taxon>
        <taxon>Micromonosporales</taxon>
        <taxon>Micromonosporaceae</taxon>
        <taxon>Micromonospora</taxon>
    </lineage>
</organism>
<dbReference type="AlphaFoldDB" id="A0A328NNW9"/>
<evidence type="ECO:0000313" key="2">
    <source>
        <dbReference type="EMBL" id="RAO31480.1"/>
    </source>
</evidence>
<keyword evidence="1" id="KW-1133">Transmembrane helix</keyword>
<sequence>MGYLASAALTRASFTRDQLGPDQVAPHRPGLAGEAVAVVRAMADGLRHLRRARRTAYAVAAQAGFGVLALAMLLLYRNGFAGDDLDGVPTQLGWSSPPARSESWPRPR</sequence>
<comment type="caution">
    <text evidence="2">The sequence shown here is derived from an EMBL/GenBank/DDBJ whole genome shotgun (WGS) entry which is preliminary data.</text>
</comment>
<protein>
    <submittedName>
        <fullName evidence="2">Uncharacterized protein</fullName>
    </submittedName>
</protein>